<evidence type="ECO:0000256" key="9">
    <source>
        <dbReference type="ARBA" id="ARBA00031636"/>
    </source>
</evidence>
<dbReference type="PANTHER" id="PTHR43298:SF2">
    <property type="entry name" value="FMN_FAD EXPORTER YEEO-RELATED"/>
    <property type="match status" value="1"/>
</dbReference>
<feature type="transmembrane region" description="Helical" evidence="10">
    <location>
        <begin position="132"/>
        <end position="154"/>
    </location>
</feature>
<evidence type="ECO:0000256" key="8">
    <source>
        <dbReference type="ARBA" id="ARBA00023136"/>
    </source>
</evidence>
<dbReference type="GO" id="GO:0006811">
    <property type="term" value="P:monoatomic ion transport"/>
    <property type="evidence" value="ECO:0007669"/>
    <property type="project" value="UniProtKB-KW"/>
</dbReference>
<dbReference type="CDD" id="cd13138">
    <property type="entry name" value="MATE_yoeA_like"/>
    <property type="match status" value="1"/>
</dbReference>
<comment type="subcellular location">
    <subcellularLocation>
        <location evidence="1">Cell membrane</location>
        <topology evidence="1">Multi-pass membrane protein</topology>
    </subcellularLocation>
</comment>
<organism evidence="11 12">
    <name type="scientific">Candidatus Raymondbacteria bacterium RIFOXYD12_FULL_49_13</name>
    <dbReference type="NCBI Taxonomy" id="1817890"/>
    <lineage>
        <taxon>Bacteria</taxon>
        <taxon>Raymondiibacteriota</taxon>
    </lineage>
</organism>
<proteinExistence type="predicted"/>
<dbReference type="InterPro" id="IPR048279">
    <property type="entry name" value="MdtK-like"/>
</dbReference>
<feature type="transmembrane region" description="Helical" evidence="10">
    <location>
        <begin position="318"/>
        <end position="341"/>
    </location>
</feature>
<keyword evidence="2" id="KW-0813">Transport</keyword>
<comment type="caution">
    <text evidence="11">The sequence shown here is derived from an EMBL/GenBank/DDBJ whole genome shotgun (WGS) entry which is preliminary data.</text>
</comment>
<dbReference type="PANTHER" id="PTHR43298">
    <property type="entry name" value="MULTIDRUG RESISTANCE PROTEIN NORM-RELATED"/>
    <property type="match status" value="1"/>
</dbReference>
<evidence type="ECO:0000256" key="3">
    <source>
        <dbReference type="ARBA" id="ARBA00022449"/>
    </source>
</evidence>
<dbReference type="GO" id="GO:0005886">
    <property type="term" value="C:plasma membrane"/>
    <property type="evidence" value="ECO:0007669"/>
    <property type="project" value="UniProtKB-SubCell"/>
</dbReference>
<feature type="transmembrane region" description="Helical" evidence="10">
    <location>
        <begin position="239"/>
        <end position="264"/>
    </location>
</feature>
<name>A0A1F7F7J6_UNCRA</name>
<dbReference type="InterPro" id="IPR050222">
    <property type="entry name" value="MATE_MdtK"/>
</dbReference>
<sequence>MRDFTSGSILRQVITFSIPLIAGNFFLSAYNIINMIWVGRLLGHEAVAAISAAMPILFLFPSFLIGLSMAANILIAQAYGRKDMVLLGKVLSNSFSVMLIICLALTVAGIFLRDVLLGLVNAPPAIRPMASAFLGITFIGFLPGFFFNWMNGTLRGLGDSKTPLKILFLATLLNISLVPLLIAGPGPFPALGLTGAAWGSITANILAGIWGYRYIARKNPIFNIRKWDFTTDRLLVKKIFSIGIPASLQMIVVSLSGVFILSLVNKWGTEVTAAYGIGMQIDQLAFLPAMSIGIAVTSMAGQNLGAQLFERVEQATRIALFLSLAIAACFCALVYIFPYQIGSVFLKQAGANLVVLDHVVIYYRWIGFCYLGYAVMFTLQGVVRSSGDTVALLVLALISLVLVRVPLAYFLSQKAGFGENGIWMGILFSTFIGIILSYAYYKTGRWKRKQLMPHSPRPNSVPNPE</sequence>
<keyword evidence="8 10" id="KW-0472">Membrane</keyword>
<dbReference type="InterPro" id="IPR002528">
    <property type="entry name" value="MATE_fam"/>
</dbReference>
<dbReference type="EMBL" id="MFYX01000107">
    <property type="protein sequence ID" value="OGK02487.1"/>
    <property type="molecule type" value="Genomic_DNA"/>
</dbReference>
<keyword evidence="4" id="KW-1003">Cell membrane</keyword>
<reference evidence="11 12" key="1">
    <citation type="journal article" date="2016" name="Nat. Commun.">
        <title>Thousands of microbial genomes shed light on interconnected biogeochemical processes in an aquifer system.</title>
        <authorList>
            <person name="Anantharaman K."/>
            <person name="Brown C.T."/>
            <person name="Hug L.A."/>
            <person name="Sharon I."/>
            <person name="Castelle C.J."/>
            <person name="Probst A.J."/>
            <person name="Thomas B.C."/>
            <person name="Singh A."/>
            <person name="Wilkins M.J."/>
            <person name="Karaoz U."/>
            <person name="Brodie E.L."/>
            <person name="Williams K.H."/>
            <person name="Hubbard S.S."/>
            <person name="Banfield J.F."/>
        </authorList>
    </citation>
    <scope>NUCLEOTIDE SEQUENCE [LARGE SCALE GENOMIC DNA]</scope>
</reference>
<dbReference type="Pfam" id="PF01554">
    <property type="entry name" value="MatE"/>
    <property type="match status" value="2"/>
</dbReference>
<feature type="transmembrane region" description="Helical" evidence="10">
    <location>
        <begin position="12"/>
        <end position="33"/>
    </location>
</feature>
<feature type="transmembrane region" description="Helical" evidence="10">
    <location>
        <begin position="422"/>
        <end position="441"/>
    </location>
</feature>
<dbReference type="AlphaFoldDB" id="A0A1F7F7J6"/>
<accession>A0A1F7F7J6</accession>
<feature type="transmembrane region" description="Helical" evidence="10">
    <location>
        <begin position="90"/>
        <end position="112"/>
    </location>
</feature>
<keyword evidence="6 10" id="KW-1133">Transmembrane helix</keyword>
<evidence type="ECO:0000313" key="12">
    <source>
        <dbReference type="Proteomes" id="UP000179243"/>
    </source>
</evidence>
<feature type="transmembrane region" description="Helical" evidence="10">
    <location>
        <begin position="284"/>
        <end position="306"/>
    </location>
</feature>
<dbReference type="GO" id="GO:0042910">
    <property type="term" value="F:xenobiotic transmembrane transporter activity"/>
    <property type="evidence" value="ECO:0007669"/>
    <property type="project" value="InterPro"/>
</dbReference>
<dbReference type="Proteomes" id="UP000179243">
    <property type="component" value="Unassembled WGS sequence"/>
</dbReference>
<protein>
    <recommendedName>
        <fullName evidence="9">Multidrug-efflux transporter</fullName>
    </recommendedName>
</protein>
<dbReference type="GO" id="GO:0015297">
    <property type="term" value="F:antiporter activity"/>
    <property type="evidence" value="ECO:0007669"/>
    <property type="project" value="UniProtKB-KW"/>
</dbReference>
<feature type="transmembrane region" description="Helical" evidence="10">
    <location>
        <begin position="166"/>
        <end position="184"/>
    </location>
</feature>
<evidence type="ECO:0000256" key="5">
    <source>
        <dbReference type="ARBA" id="ARBA00022692"/>
    </source>
</evidence>
<feature type="transmembrane region" description="Helical" evidence="10">
    <location>
        <begin position="196"/>
        <end position="216"/>
    </location>
</feature>
<dbReference type="NCBIfam" id="TIGR00797">
    <property type="entry name" value="matE"/>
    <property type="match status" value="1"/>
</dbReference>
<dbReference type="PIRSF" id="PIRSF006603">
    <property type="entry name" value="DinF"/>
    <property type="match status" value="1"/>
</dbReference>
<evidence type="ECO:0000256" key="7">
    <source>
        <dbReference type="ARBA" id="ARBA00023065"/>
    </source>
</evidence>
<evidence type="ECO:0000256" key="6">
    <source>
        <dbReference type="ARBA" id="ARBA00022989"/>
    </source>
</evidence>
<keyword evidence="5 10" id="KW-0812">Transmembrane</keyword>
<evidence type="ECO:0000256" key="2">
    <source>
        <dbReference type="ARBA" id="ARBA00022448"/>
    </source>
</evidence>
<feature type="transmembrane region" description="Helical" evidence="10">
    <location>
        <begin position="361"/>
        <end position="383"/>
    </location>
</feature>
<evidence type="ECO:0000256" key="10">
    <source>
        <dbReference type="SAM" id="Phobius"/>
    </source>
</evidence>
<feature type="transmembrane region" description="Helical" evidence="10">
    <location>
        <begin position="53"/>
        <end position="78"/>
    </location>
</feature>
<evidence type="ECO:0000256" key="4">
    <source>
        <dbReference type="ARBA" id="ARBA00022475"/>
    </source>
</evidence>
<feature type="transmembrane region" description="Helical" evidence="10">
    <location>
        <begin position="390"/>
        <end position="410"/>
    </location>
</feature>
<gene>
    <name evidence="11" type="ORF">A2519_12160</name>
</gene>
<evidence type="ECO:0000313" key="11">
    <source>
        <dbReference type="EMBL" id="OGK02487.1"/>
    </source>
</evidence>
<evidence type="ECO:0000256" key="1">
    <source>
        <dbReference type="ARBA" id="ARBA00004651"/>
    </source>
</evidence>
<keyword evidence="3" id="KW-0050">Antiport</keyword>
<keyword evidence="7" id="KW-0406">Ion transport</keyword>